<protein>
    <submittedName>
        <fullName evidence="1">Uncharacterized protein</fullName>
    </submittedName>
</protein>
<reference evidence="1" key="1">
    <citation type="submission" date="2021-01" db="EMBL/GenBank/DDBJ databases">
        <authorList>
            <person name="Corre E."/>
            <person name="Pelletier E."/>
            <person name="Niang G."/>
            <person name="Scheremetjew M."/>
            <person name="Finn R."/>
            <person name="Kale V."/>
            <person name="Holt S."/>
            <person name="Cochrane G."/>
            <person name="Meng A."/>
            <person name="Brown T."/>
            <person name="Cohen L."/>
        </authorList>
    </citation>
    <scope>NUCLEOTIDE SEQUENCE</scope>
    <source>
        <strain evidence="1">308</strain>
    </source>
</reference>
<name>A0A7S1B3A9_9STRA</name>
<dbReference type="EMBL" id="HBFR01000920">
    <property type="protein sequence ID" value="CAD8873397.1"/>
    <property type="molecule type" value="Transcribed_RNA"/>
</dbReference>
<proteinExistence type="predicted"/>
<accession>A0A7S1B3A9</accession>
<sequence>MYVCVSNYSLVIVSSPFMLDVFCYGCCCHRCYIFRQHNSEFNHCSFPSHVFLLNKRRVIPIFYTNIPDLEKPLYHNGSYCLEVQCSKVSKLIPKRGRLI</sequence>
<evidence type="ECO:0000313" key="1">
    <source>
        <dbReference type="EMBL" id="CAD8873397.1"/>
    </source>
</evidence>
<dbReference type="AlphaFoldDB" id="A0A7S1B3A9"/>
<organism evidence="1">
    <name type="scientific">Corethron hystrix</name>
    <dbReference type="NCBI Taxonomy" id="216773"/>
    <lineage>
        <taxon>Eukaryota</taxon>
        <taxon>Sar</taxon>
        <taxon>Stramenopiles</taxon>
        <taxon>Ochrophyta</taxon>
        <taxon>Bacillariophyta</taxon>
        <taxon>Coscinodiscophyceae</taxon>
        <taxon>Corethrophycidae</taxon>
        <taxon>Corethrales</taxon>
        <taxon>Corethraceae</taxon>
        <taxon>Corethron</taxon>
    </lineage>
</organism>
<gene>
    <name evidence="1" type="ORF">CHYS00102_LOCUS555</name>
</gene>